<proteinExistence type="predicted"/>
<comment type="caution">
    <text evidence="1">The sequence shown here is derived from an EMBL/GenBank/DDBJ whole genome shotgun (WGS) entry which is preliminary data.</text>
</comment>
<dbReference type="AlphaFoldDB" id="A0A9P7JVW1"/>
<organism evidence="1 2">
    <name type="scientific">Suillus discolor</name>
    <dbReference type="NCBI Taxonomy" id="1912936"/>
    <lineage>
        <taxon>Eukaryota</taxon>
        <taxon>Fungi</taxon>
        <taxon>Dikarya</taxon>
        <taxon>Basidiomycota</taxon>
        <taxon>Agaricomycotina</taxon>
        <taxon>Agaricomycetes</taxon>
        <taxon>Agaricomycetidae</taxon>
        <taxon>Boletales</taxon>
        <taxon>Suillineae</taxon>
        <taxon>Suillaceae</taxon>
        <taxon>Suillus</taxon>
    </lineage>
</organism>
<dbReference type="Proteomes" id="UP000823399">
    <property type="component" value="Unassembled WGS sequence"/>
</dbReference>
<reference evidence="1" key="1">
    <citation type="journal article" date="2020" name="New Phytol.">
        <title>Comparative genomics reveals dynamic genome evolution in host specialist ectomycorrhizal fungi.</title>
        <authorList>
            <person name="Lofgren L.A."/>
            <person name="Nguyen N.H."/>
            <person name="Vilgalys R."/>
            <person name="Ruytinx J."/>
            <person name="Liao H.L."/>
            <person name="Branco S."/>
            <person name="Kuo A."/>
            <person name="LaButti K."/>
            <person name="Lipzen A."/>
            <person name="Andreopoulos W."/>
            <person name="Pangilinan J."/>
            <person name="Riley R."/>
            <person name="Hundley H."/>
            <person name="Na H."/>
            <person name="Barry K."/>
            <person name="Grigoriev I.V."/>
            <person name="Stajich J.E."/>
            <person name="Kennedy P.G."/>
        </authorList>
    </citation>
    <scope>NUCLEOTIDE SEQUENCE</scope>
    <source>
        <strain evidence="1">FC423</strain>
    </source>
</reference>
<dbReference type="OrthoDB" id="2416294at2759"/>
<name>A0A9P7JVW1_9AGAM</name>
<accession>A0A9P7JVW1</accession>
<gene>
    <name evidence="1" type="ORF">F5147DRAFT_792091</name>
</gene>
<dbReference type="EMBL" id="JABBWM010000015">
    <property type="protein sequence ID" value="KAG2112247.1"/>
    <property type="molecule type" value="Genomic_DNA"/>
</dbReference>
<dbReference type="GeneID" id="64705346"/>
<keyword evidence="2" id="KW-1185">Reference proteome</keyword>
<feature type="non-terminal residue" evidence="1">
    <location>
        <position position="97"/>
    </location>
</feature>
<evidence type="ECO:0000313" key="1">
    <source>
        <dbReference type="EMBL" id="KAG2112247.1"/>
    </source>
</evidence>
<protein>
    <submittedName>
        <fullName evidence="1">Uncharacterized protein</fullName>
    </submittedName>
</protein>
<dbReference type="RefSeq" id="XP_041295178.1">
    <property type="nucleotide sequence ID" value="XM_041443087.1"/>
</dbReference>
<evidence type="ECO:0000313" key="2">
    <source>
        <dbReference type="Proteomes" id="UP000823399"/>
    </source>
</evidence>
<sequence>MPKHALKHLKNLGGYAEISLMCLHQSALSKCASELNFSFSFALSHLRSFRYACRSRRFMDGYHKGLTGKQAAWATKIYKGYQVLPNSILAELENAGL</sequence>